<reference evidence="1" key="1">
    <citation type="journal article" date="2023" name="Insect Mol. Biol.">
        <title>Genome sequencing provides insights into the evolution of gene families encoding plant cell wall-degrading enzymes in longhorned beetles.</title>
        <authorList>
            <person name="Shin N.R."/>
            <person name="Okamura Y."/>
            <person name="Kirsch R."/>
            <person name="Pauchet Y."/>
        </authorList>
    </citation>
    <scope>NUCLEOTIDE SEQUENCE</scope>
    <source>
        <strain evidence="1">MMC_N1</strain>
    </source>
</reference>
<accession>A0ABQ9ITY4</accession>
<evidence type="ECO:0000313" key="2">
    <source>
        <dbReference type="Proteomes" id="UP001162164"/>
    </source>
</evidence>
<name>A0ABQ9ITY4_9CUCU</name>
<comment type="caution">
    <text evidence="1">The sequence shown here is derived from an EMBL/GenBank/DDBJ whole genome shotgun (WGS) entry which is preliminary data.</text>
</comment>
<dbReference type="PANTHER" id="PTHR20908">
    <property type="entry name" value="LD15586P"/>
    <property type="match status" value="1"/>
</dbReference>
<keyword evidence="2" id="KW-1185">Reference proteome</keyword>
<evidence type="ECO:0000313" key="1">
    <source>
        <dbReference type="EMBL" id="KAJ8965665.1"/>
    </source>
</evidence>
<gene>
    <name evidence="1" type="ORF">NQ317_015553</name>
</gene>
<dbReference type="Proteomes" id="UP001162164">
    <property type="component" value="Unassembled WGS sequence"/>
</dbReference>
<feature type="non-terminal residue" evidence="1">
    <location>
        <position position="1"/>
    </location>
</feature>
<dbReference type="PANTHER" id="PTHR20908:SF1">
    <property type="entry name" value="LD15586P"/>
    <property type="match status" value="1"/>
</dbReference>
<protein>
    <submittedName>
        <fullName evidence="1">Uncharacterized protein</fullName>
    </submittedName>
</protein>
<sequence>VLNEQTTISELVAKDLLKFIDINTKYSPWSSMAFQLEVTCGASVLVTIAAERERYAQVVDRIVGQIWDSAADITEMPVGVPISVFPRNLVMQTALKQYMLYHLKTFDKVATRHYVRSIKPILLNELRHLIRGLEKVGRAWEYRYIGNVLRNLPTWGHFRAHLQDEYVAALDFFLENINLVNSRTKFTKKWKAKL</sequence>
<dbReference type="EMBL" id="JAPWTJ010002565">
    <property type="protein sequence ID" value="KAJ8965665.1"/>
    <property type="molecule type" value="Genomic_DNA"/>
</dbReference>
<organism evidence="1 2">
    <name type="scientific">Molorchus minor</name>
    <dbReference type="NCBI Taxonomy" id="1323400"/>
    <lineage>
        <taxon>Eukaryota</taxon>
        <taxon>Metazoa</taxon>
        <taxon>Ecdysozoa</taxon>
        <taxon>Arthropoda</taxon>
        <taxon>Hexapoda</taxon>
        <taxon>Insecta</taxon>
        <taxon>Pterygota</taxon>
        <taxon>Neoptera</taxon>
        <taxon>Endopterygota</taxon>
        <taxon>Coleoptera</taxon>
        <taxon>Polyphaga</taxon>
        <taxon>Cucujiformia</taxon>
        <taxon>Chrysomeloidea</taxon>
        <taxon>Cerambycidae</taxon>
        <taxon>Lamiinae</taxon>
        <taxon>Monochamini</taxon>
        <taxon>Molorchus</taxon>
    </lineage>
</organism>
<proteinExistence type="predicted"/>